<reference evidence="1" key="1">
    <citation type="submission" date="2020-05" db="EMBL/GenBank/DDBJ databases">
        <title>Large-scale comparative analyses of tick genomes elucidate their genetic diversity and vector capacities.</title>
        <authorList>
            <person name="Jia N."/>
            <person name="Wang J."/>
            <person name="Shi W."/>
            <person name="Du L."/>
            <person name="Sun Y."/>
            <person name="Zhan W."/>
            <person name="Jiang J."/>
            <person name="Wang Q."/>
            <person name="Zhang B."/>
            <person name="Ji P."/>
            <person name="Sakyi L.B."/>
            <person name="Cui X."/>
            <person name="Yuan T."/>
            <person name="Jiang B."/>
            <person name="Yang W."/>
            <person name="Lam T.T.-Y."/>
            <person name="Chang Q."/>
            <person name="Ding S."/>
            <person name="Wang X."/>
            <person name="Zhu J."/>
            <person name="Ruan X."/>
            <person name="Zhao L."/>
            <person name="Wei J."/>
            <person name="Que T."/>
            <person name="Du C."/>
            <person name="Cheng J."/>
            <person name="Dai P."/>
            <person name="Han X."/>
            <person name="Huang E."/>
            <person name="Gao Y."/>
            <person name="Liu J."/>
            <person name="Shao H."/>
            <person name="Ye R."/>
            <person name="Li L."/>
            <person name="Wei W."/>
            <person name="Wang X."/>
            <person name="Wang C."/>
            <person name="Yang T."/>
            <person name="Huo Q."/>
            <person name="Li W."/>
            <person name="Guo W."/>
            <person name="Chen H."/>
            <person name="Zhou L."/>
            <person name="Ni X."/>
            <person name="Tian J."/>
            <person name="Zhou Y."/>
            <person name="Sheng Y."/>
            <person name="Liu T."/>
            <person name="Pan Y."/>
            <person name="Xia L."/>
            <person name="Li J."/>
            <person name="Zhao F."/>
            <person name="Cao W."/>
        </authorList>
    </citation>
    <scope>NUCLEOTIDE SEQUENCE</scope>
    <source>
        <strain evidence="1">Hyas-2018</strain>
    </source>
</reference>
<comment type="caution">
    <text evidence="1">The sequence shown here is derived from an EMBL/GenBank/DDBJ whole genome shotgun (WGS) entry which is preliminary data.</text>
</comment>
<protein>
    <submittedName>
        <fullName evidence="1">Uncharacterized protein</fullName>
    </submittedName>
</protein>
<keyword evidence="2" id="KW-1185">Reference proteome</keyword>
<name>A0ACB7T3V1_HYAAI</name>
<gene>
    <name evidence="1" type="ORF">HPB50_021379</name>
</gene>
<dbReference type="Proteomes" id="UP000821845">
    <property type="component" value="Chromosome 11"/>
</dbReference>
<evidence type="ECO:0000313" key="2">
    <source>
        <dbReference type="Proteomes" id="UP000821845"/>
    </source>
</evidence>
<sequence length="213" mass="23766">MKPQRIKGSVTKAGRMPRLPKEHEKVIIRPQRGLNIAGTPTPLLASAILAASGIKREDAKEDILSPNAQQNIEVVSSPSTEHTERYKQIKQLVINSKRYETNTYVSATEKTSKGVIRGIPLEYNKTIAMDIFNPRNPLALAARRLRNTTAIIITFDGTKVPRTVLYNLALILCTLCKKLVDICHQCGRLGHRMDVCPNPTNRICRSYGARIPN</sequence>
<accession>A0ACB7T3V1</accession>
<proteinExistence type="predicted"/>
<organism evidence="1 2">
    <name type="scientific">Hyalomma asiaticum</name>
    <name type="common">Tick</name>
    <dbReference type="NCBI Taxonomy" id="266040"/>
    <lineage>
        <taxon>Eukaryota</taxon>
        <taxon>Metazoa</taxon>
        <taxon>Ecdysozoa</taxon>
        <taxon>Arthropoda</taxon>
        <taxon>Chelicerata</taxon>
        <taxon>Arachnida</taxon>
        <taxon>Acari</taxon>
        <taxon>Parasitiformes</taxon>
        <taxon>Ixodida</taxon>
        <taxon>Ixodoidea</taxon>
        <taxon>Ixodidae</taxon>
        <taxon>Hyalomminae</taxon>
        <taxon>Hyalomma</taxon>
    </lineage>
</organism>
<evidence type="ECO:0000313" key="1">
    <source>
        <dbReference type="EMBL" id="KAH6941648.1"/>
    </source>
</evidence>
<dbReference type="EMBL" id="CM023491">
    <property type="protein sequence ID" value="KAH6941648.1"/>
    <property type="molecule type" value="Genomic_DNA"/>
</dbReference>